<feature type="domain" description="Carrier" evidence="5">
    <location>
        <begin position="2520"/>
        <end position="2595"/>
    </location>
</feature>
<keyword evidence="2" id="KW-0596">Phosphopantetheine</keyword>
<evidence type="ECO:0000256" key="2">
    <source>
        <dbReference type="ARBA" id="ARBA00022450"/>
    </source>
</evidence>
<dbReference type="Gene3D" id="3.30.559.10">
    <property type="entry name" value="Chloramphenicol acetyltransferase-like domain"/>
    <property type="match status" value="3"/>
</dbReference>
<dbReference type="InterPro" id="IPR029058">
    <property type="entry name" value="AB_hydrolase_fold"/>
</dbReference>
<feature type="domain" description="Carrier" evidence="5">
    <location>
        <begin position="1043"/>
        <end position="1117"/>
    </location>
</feature>
<keyword evidence="7" id="KW-1185">Reference proteome</keyword>
<dbReference type="InterPro" id="IPR025110">
    <property type="entry name" value="AMP-bd_C"/>
</dbReference>
<dbReference type="GO" id="GO:0005737">
    <property type="term" value="C:cytoplasm"/>
    <property type="evidence" value="ECO:0007669"/>
    <property type="project" value="TreeGrafter"/>
</dbReference>
<dbReference type="FunFam" id="1.10.1200.10:FF:000005">
    <property type="entry name" value="Nonribosomal peptide synthetase 1"/>
    <property type="match status" value="1"/>
</dbReference>
<dbReference type="InterPro" id="IPR009081">
    <property type="entry name" value="PP-bd_ACP"/>
</dbReference>
<feature type="region of interest" description="Disordered" evidence="4">
    <location>
        <begin position="2502"/>
        <end position="2522"/>
    </location>
</feature>
<dbReference type="SUPFAM" id="SSF52777">
    <property type="entry name" value="CoA-dependent acyltransferases"/>
    <property type="match status" value="6"/>
</dbReference>
<evidence type="ECO:0000313" key="6">
    <source>
        <dbReference type="EMBL" id="RJF85187.1"/>
    </source>
</evidence>
<dbReference type="InterPro" id="IPR000873">
    <property type="entry name" value="AMP-dep_synth/lig_dom"/>
</dbReference>
<dbReference type="InterPro" id="IPR010071">
    <property type="entry name" value="AA_adenyl_dom"/>
</dbReference>
<dbReference type="Pfam" id="PF00550">
    <property type="entry name" value="PP-binding"/>
    <property type="match status" value="3"/>
</dbReference>
<dbReference type="Gene3D" id="3.30.300.30">
    <property type="match status" value="2"/>
</dbReference>
<dbReference type="SUPFAM" id="SSF56801">
    <property type="entry name" value="Acetyl-CoA synthetase-like"/>
    <property type="match status" value="2"/>
</dbReference>
<dbReference type="FunFam" id="3.40.50.12780:FF:000012">
    <property type="entry name" value="Non-ribosomal peptide synthetase"/>
    <property type="match status" value="1"/>
</dbReference>
<comment type="cofactor">
    <cofactor evidence="1">
        <name>pantetheine 4'-phosphate</name>
        <dbReference type="ChEBI" id="CHEBI:47942"/>
    </cofactor>
</comment>
<dbReference type="InterPro" id="IPR020845">
    <property type="entry name" value="AMP-binding_CS"/>
</dbReference>
<dbReference type="Proteomes" id="UP000283458">
    <property type="component" value="Unassembled WGS sequence"/>
</dbReference>
<dbReference type="FunFam" id="1.10.1200.10:FF:000016">
    <property type="entry name" value="Non-ribosomal peptide synthase"/>
    <property type="match status" value="1"/>
</dbReference>
<dbReference type="Gene3D" id="1.10.1200.10">
    <property type="entry name" value="ACP-like"/>
    <property type="match status" value="2"/>
</dbReference>
<dbReference type="PROSITE" id="PS50075">
    <property type="entry name" value="CARRIER"/>
    <property type="match status" value="3"/>
</dbReference>
<feature type="region of interest" description="Disordered" evidence="4">
    <location>
        <begin position="945"/>
        <end position="965"/>
    </location>
</feature>
<evidence type="ECO:0000313" key="7">
    <source>
        <dbReference type="Proteomes" id="UP000283458"/>
    </source>
</evidence>
<dbReference type="Gene3D" id="3.40.50.980">
    <property type="match status" value="4"/>
</dbReference>
<dbReference type="GO" id="GO:0031177">
    <property type="term" value="F:phosphopantetheine binding"/>
    <property type="evidence" value="ECO:0007669"/>
    <property type="project" value="InterPro"/>
</dbReference>
<dbReference type="PROSITE" id="PS00455">
    <property type="entry name" value="AMP_BINDING"/>
    <property type="match status" value="1"/>
</dbReference>
<protein>
    <submittedName>
        <fullName evidence="6">Amino acid adenylation domain-containing protein</fullName>
    </submittedName>
</protein>
<dbReference type="Pfam" id="PF00501">
    <property type="entry name" value="AMP-binding"/>
    <property type="match status" value="2"/>
</dbReference>
<accession>A0A418W5I5</accession>
<dbReference type="GO" id="GO:0043041">
    <property type="term" value="P:amino acid activation for nonribosomal peptide biosynthetic process"/>
    <property type="evidence" value="ECO:0007669"/>
    <property type="project" value="TreeGrafter"/>
</dbReference>
<dbReference type="GO" id="GO:0072330">
    <property type="term" value="P:monocarboxylic acid biosynthetic process"/>
    <property type="evidence" value="ECO:0007669"/>
    <property type="project" value="UniProtKB-ARBA"/>
</dbReference>
<evidence type="ECO:0000256" key="3">
    <source>
        <dbReference type="ARBA" id="ARBA00022553"/>
    </source>
</evidence>
<dbReference type="GO" id="GO:0044550">
    <property type="term" value="P:secondary metabolite biosynthetic process"/>
    <property type="evidence" value="ECO:0007669"/>
    <property type="project" value="TreeGrafter"/>
</dbReference>
<comment type="caution">
    <text evidence="6">The sequence shown here is derived from an EMBL/GenBank/DDBJ whole genome shotgun (WGS) entry which is preliminary data.</text>
</comment>
<dbReference type="CDD" id="cd05930">
    <property type="entry name" value="A_NRPS"/>
    <property type="match status" value="1"/>
</dbReference>
<dbReference type="Gene3D" id="3.40.50.1820">
    <property type="entry name" value="alpha/beta hydrolase"/>
    <property type="match status" value="1"/>
</dbReference>
<dbReference type="OrthoDB" id="9770470at2"/>
<dbReference type="Gene3D" id="2.30.38.10">
    <property type="entry name" value="Luciferase, Domain 3"/>
    <property type="match status" value="2"/>
</dbReference>
<dbReference type="InterPro" id="IPR020806">
    <property type="entry name" value="PKS_PP-bd"/>
</dbReference>
<dbReference type="GO" id="GO:0003824">
    <property type="term" value="F:catalytic activity"/>
    <property type="evidence" value="ECO:0007669"/>
    <property type="project" value="InterPro"/>
</dbReference>
<dbReference type="Pfam" id="PF00668">
    <property type="entry name" value="Condensation"/>
    <property type="match status" value="3"/>
</dbReference>
<dbReference type="InterPro" id="IPR036736">
    <property type="entry name" value="ACP-like_sf"/>
</dbReference>
<feature type="domain" description="Carrier" evidence="5">
    <location>
        <begin position="965"/>
        <end position="1039"/>
    </location>
</feature>
<dbReference type="NCBIfam" id="TIGR01733">
    <property type="entry name" value="AA-adenyl-dom"/>
    <property type="match status" value="1"/>
</dbReference>
<gene>
    <name evidence="6" type="ORF">D3877_06060</name>
</gene>
<organism evidence="6 7">
    <name type="scientific">Azospirillum cavernae</name>
    <dbReference type="NCBI Taxonomy" id="2320860"/>
    <lineage>
        <taxon>Bacteria</taxon>
        <taxon>Pseudomonadati</taxon>
        <taxon>Pseudomonadota</taxon>
        <taxon>Alphaproteobacteria</taxon>
        <taxon>Rhodospirillales</taxon>
        <taxon>Azospirillaceae</taxon>
        <taxon>Azospirillum</taxon>
    </lineage>
</organism>
<dbReference type="Pfam" id="PF13193">
    <property type="entry name" value="AMP-binding_C"/>
    <property type="match status" value="1"/>
</dbReference>
<dbReference type="InterPro" id="IPR006162">
    <property type="entry name" value="Ppantetheine_attach_site"/>
</dbReference>
<dbReference type="SUPFAM" id="SSF47336">
    <property type="entry name" value="ACP-like"/>
    <property type="match status" value="3"/>
</dbReference>
<dbReference type="PANTHER" id="PTHR45527">
    <property type="entry name" value="NONRIBOSOMAL PEPTIDE SYNTHETASE"/>
    <property type="match status" value="1"/>
</dbReference>
<feature type="compositionally biased region" description="Low complexity" evidence="4">
    <location>
        <begin position="2508"/>
        <end position="2520"/>
    </location>
</feature>
<dbReference type="PROSITE" id="PS00012">
    <property type="entry name" value="PHOSPHOPANTETHEINE"/>
    <property type="match status" value="2"/>
</dbReference>
<evidence type="ECO:0000256" key="4">
    <source>
        <dbReference type="SAM" id="MobiDB-lite"/>
    </source>
</evidence>
<name>A0A418W5I5_9PROT</name>
<dbReference type="PANTHER" id="PTHR45527:SF1">
    <property type="entry name" value="FATTY ACID SYNTHASE"/>
    <property type="match status" value="1"/>
</dbReference>
<dbReference type="InterPro" id="IPR023213">
    <property type="entry name" value="CAT-like_dom_sf"/>
</dbReference>
<reference evidence="6 7" key="1">
    <citation type="submission" date="2018-09" db="EMBL/GenBank/DDBJ databases">
        <authorList>
            <person name="Zhu H."/>
        </authorList>
    </citation>
    <scope>NUCLEOTIDE SEQUENCE [LARGE SCALE GENOMIC DNA]</scope>
    <source>
        <strain evidence="6 7">K2W22B-5</strain>
    </source>
</reference>
<sequence length="2614" mass="279964">MSANQRALWFLHQLAPDGVAYNMAFTGPLRPDVDPQRLELAYRRVVTRHRALRTGYRQNGGAVEAHLFPAEHAEFRLAVSAPASTEAAEREAETWFAELADQPFALDDGRVCRLGLLRQTGAAPGAHLAVVAHHIAGDHYAIERFVEALATAYERGETDAAADDDDDGGYDYADWCAEQARHLESPRGRESLAVWTSLLSPLPPPLDLPTDHPRPDAPSFTGAERVFVWDADRSDRIATTAAALKTTPYVVLLSAFQLFLERLSGQSRFVVGSPVMGRSSAQHRRVIGYCANPLLLLIDMAAQSDFAGHVAHNHALRRRLIRHERVPVAAVLDRLDLPRDRGRIAVAPCMFTFTRHHDRKFAQSLGLGYRAAGQRGAAHDLNLVVNDRDGAYVAHWRYSDALFRPETVDAVAADFDSLVDALCAAPSAPYTTLTVPGWTARLVAGHDGTSTTAPPDTALARLFRQPDDAPAILDGDGALTHGAVRRQAAALADRIGPAQNETDRAERCVGLLLPRDARQIVGMVACWLAKAAFLPLDRSHPADRLARATAACEAVVGMGARPDWLPSGCRWIDGAAPEESGVPETPTIPTIPILHPHHTAYRLQTSGSTGAAKTVAVGHGALAAYARAVWDRLALPPGAVCASLAAPSTDLGYTSLFGALLNGGRLRVLDEALALDGVALAEHLARHPVDVLKIVPSHLAALLAIGGAGLLPRHTLVLGGESPSPALLDRLRDLRPDLRIVNHYGPTETTVGVTADALRPGGPVALGRALNGNRLHVLDEALRPCPSGAVGVLHVAGAQVALGYHARPADTAASFLPDPFSPTPGGRLYRTGDRVRRIGDQFQFLGRADGQVKIRGHRVELAEVESHLQAAPGVVEAAAILVERDGHRQIAAFLTGGADMDAARGFLRDRLPAAMTPDHWRVIDRLPRAANGKIDRQALARRFAEATAPHPASEPATNPAPAPAASPAAVIEPLRRIWQATLRRAEIGDDQGFFTLGGDSILALQTVAAARRAGIVFTVQDLFRAPTLSGLAALIAEAAPAQPPENPLLETLRVVWCAVLRRDRVADADHFFALGGDSILALQMVAECRRRGVTVTPQDLFAHPRLDALARLLAERAPQAVAPPSAPVAPEEPLSTLLGPMQRWFFATQPDHPNHWNQSLRLRADRWPPPADLERALAWALARHPMLTSLYRREDSGWRLAPPAPSAPTALPILDRRRCADEAEEIALCRAAERSLSITHGPILRALLLERADAPDGGALFLTAHHLAVDGVSWRVLLGDVQHACARLARGEPLTAAIPDSRYRRWAAEQAHALARVEVSSARAHADAIRARRPEAMERRPDVNSPALMERRAVALDPIATAALLRASTDEPRATVHHRVLAAWLAAWRDVTGRDWALVDVEEHGRDERVGDCVGWFTARFPVLFDRLPRDPGGIADAVRRTLDAVPAPLRSQGAALAADGVLPTAECCVNYLGVLDGGLSGGGLSDGDDEGGIAGLRLDSWPLESLRAPGGRSVNGVTVDAWVTEGRLTASLAFQGGRYDESFQERLTAAFRDALRRHDDADGARIAARIPADEIEAVWPLTAAQRGILFQCLLEGRRDLYLNATVLEIGGPLDADRLRAAWDAVRRRHAITRAHAVWDGLDQPRLVIRAEAADALRVIDVTDGDAALDALIAGEKSAGFDLAAAPLMRFTLARRPNGRGWLIWTRHHLVVDGWTSALLLEELLATYAGQAPTRAVPPMTRYFEWLERRPRDAALAIWRDHLAGLALPDAPPPAPSGDGEAVALEWRAGPTLLHGLRERAGRAGVTLGTLLQFAWAAAIGAQRGRDDVVIGVTVAGRPADLPDAERMTGVFINSVPLRARLRAAEPIEDGLRRLQDDAAPLRAAPFTPLADIQRAAGFDATRPLFDTLLVLENYPLPAIAGTALPTIALRRAEERSHFPVTLQLTPGDDLIALCRINPDRCDQRDAAALFERFQAMLPLLAAASAEAPSTLDALARRSAPRALWRGASGPSVPADPGWWVGRAILDQSAHAPDALALETSVGPMSYGALTRSALALARGLRKRGVGPEDRVALRLERGPALVVALLGVLFSGAAYVPLDPAQPESRLADILDQAKPRLILAHANSPQSGGTETVSPDALIHDGRETEGDGWCPAVPHPEQTAYVIFTSGSTGRPKGVAVRHAGLSNLLRAMAGVTPLTPADRWLAVTTIGFDIAALEIFAPLIAGAAVVLADETAQRDPAALLRLLDRHRVTVLQATPASWAMLAELDSPAWTGLRALTGGEALPAALAERLLRRGARLTNVYGPTETTIWSSATPVETVAGGHSAVPIGGPLDNTSLYVLDAALNPLPPGAEGELWIGGDGLARGYHARPGLTASAFLPDPFVNAKPGARMYRTGDLVRRGWDGALRFVGRRDFQVKLRGHRIELGEIEAALLAQPGVAAAAVRLWDAGTDAAFLAAYAAGSGLDPEALRRGLADRLPAAMIPASLLTLDALPLNPNGKIDRDALPRPGRPAAANRRPPQGDAEHWLAALWQDLLGVQDVARDDDFFALGGNSLTATRLVAAVRREFGDELPLAALFGNPTIAALAARLPSAGRRQRGDALALMADLLTDLE</sequence>
<dbReference type="InterPro" id="IPR001242">
    <property type="entry name" value="Condensation_dom"/>
</dbReference>
<dbReference type="EMBL" id="QYUL01000001">
    <property type="protein sequence ID" value="RJF85187.1"/>
    <property type="molecule type" value="Genomic_DNA"/>
</dbReference>
<evidence type="ECO:0000259" key="5">
    <source>
        <dbReference type="PROSITE" id="PS50075"/>
    </source>
</evidence>
<dbReference type="InterPro" id="IPR045851">
    <property type="entry name" value="AMP-bd_C_sf"/>
</dbReference>
<dbReference type="Gene3D" id="3.30.559.30">
    <property type="entry name" value="Nonribosomal peptide synthetase, condensation domain"/>
    <property type="match status" value="3"/>
</dbReference>
<proteinExistence type="predicted"/>
<keyword evidence="3" id="KW-0597">Phosphoprotein</keyword>
<evidence type="ECO:0000256" key="1">
    <source>
        <dbReference type="ARBA" id="ARBA00001957"/>
    </source>
</evidence>
<dbReference type="SMART" id="SM00823">
    <property type="entry name" value="PKS_PP"/>
    <property type="match status" value="3"/>
</dbReference>